<sequence length="87" mass="10166">MFVTPSSIFSVSSVCLNITYALSEVNNLQRTIRITCSLVIFGVTNHLRYPRNHRLLRLSRQRRRLRGVDWTHTFMRLPLFTLSSNAD</sequence>
<name>A0A9P5U4M2_9AGAR</name>
<evidence type="ECO:0000313" key="2">
    <source>
        <dbReference type="Proteomes" id="UP000772434"/>
    </source>
</evidence>
<dbReference type="AlphaFoldDB" id="A0A9P5U4M2"/>
<gene>
    <name evidence="1" type="ORF">BDP27DRAFT_1332913</name>
</gene>
<organism evidence="1 2">
    <name type="scientific">Rhodocollybia butyracea</name>
    <dbReference type="NCBI Taxonomy" id="206335"/>
    <lineage>
        <taxon>Eukaryota</taxon>
        <taxon>Fungi</taxon>
        <taxon>Dikarya</taxon>
        <taxon>Basidiomycota</taxon>
        <taxon>Agaricomycotina</taxon>
        <taxon>Agaricomycetes</taxon>
        <taxon>Agaricomycetidae</taxon>
        <taxon>Agaricales</taxon>
        <taxon>Marasmiineae</taxon>
        <taxon>Omphalotaceae</taxon>
        <taxon>Rhodocollybia</taxon>
    </lineage>
</organism>
<proteinExistence type="predicted"/>
<protein>
    <submittedName>
        <fullName evidence="1">Uncharacterized protein</fullName>
    </submittedName>
</protein>
<reference evidence="1" key="1">
    <citation type="submission" date="2020-11" db="EMBL/GenBank/DDBJ databases">
        <authorList>
            <consortium name="DOE Joint Genome Institute"/>
            <person name="Ahrendt S."/>
            <person name="Riley R."/>
            <person name="Andreopoulos W."/>
            <person name="Labutti K."/>
            <person name="Pangilinan J."/>
            <person name="Ruiz-Duenas F.J."/>
            <person name="Barrasa J.M."/>
            <person name="Sanchez-Garcia M."/>
            <person name="Camarero S."/>
            <person name="Miyauchi S."/>
            <person name="Serrano A."/>
            <person name="Linde D."/>
            <person name="Babiker R."/>
            <person name="Drula E."/>
            <person name="Ayuso-Fernandez I."/>
            <person name="Pacheco R."/>
            <person name="Padilla G."/>
            <person name="Ferreira P."/>
            <person name="Barriuso J."/>
            <person name="Kellner H."/>
            <person name="Castanera R."/>
            <person name="Alfaro M."/>
            <person name="Ramirez L."/>
            <person name="Pisabarro A.G."/>
            <person name="Kuo A."/>
            <person name="Tritt A."/>
            <person name="Lipzen A."/>
            <person name="He G."/>
            <person name="Yan M."/>
            <person name="Ng V."/>
            <person name="Cullen D."/>
            <person name="Martin F."/>
            <person name="Rosso M.-N."/>
            <person name="Henrissat B."/>
            <person name="Hibbett D."/>
            <person name="Martinez A.T."/>
            <person name="Grigoriev I.V."/>
        </authorList>
    </citation>
    <scope>NUCLEOTIDE SEQUENCE</scope>
    <source>
        <strain evidence="1">AH 40177</strain>
    </source>
</reference>
<comment type="caution">
    <text evidence="1">The sequence shown here is derived from an EMBL/GenBank/DDBJ whole genome shotgun (WGS) entry which is preliminary data.</text>
</comment>
<dbReference type="Proteomes" id="UP000772434">
    <property type="component" value="Unassembled WGS sequence"/>
</dbReference>
<evidence type="ECO:0000313" key="1">
    <source>
        <dbReference type="EMBL" id="KAF9064893.1"/>
    </source>
</evidence>
<accession>A0A9P5U4M2</accession>
<dbReference type="EMBL" id="JADNRY010000113">
    <property type="protein sequence ID" value="KAF9064893.1"/>
    <property type="molecule type" value="Genomic_DNA"/>
</dbReference>
<keyword evidence="2" id="KW-1185">Reference proteome</keyword>
<dbReference type="OrthoDB" id="5982228at2759"/>